<name>A0A1S3I0Z1_LINAN</name>
<keyword evidence="8" id="KW-0539">Nucleus</keyword>
<feature type="compositionally biased region" description="Polar residues" evidence="13">
    <location>
        <begin position="1341"/>
        <end position="1351"/>
    </location>
</feature>
<evidence type="ECO:0000256" key="6">
    <source>
        <dbReference type="ARBA" id="ARBA00022777"/>
    </source>
</evidence>
<evidence type="ECO:0000256" key="9">
    <source>
        <dbReference type="ARBA" id="ARBA00047811"/>
    </source>
</evidence>
<accession>A0A1S3I0Z1</accession>
<dbReference type="Gene3D" id="3.30.200.20">
    <property type="entry name" value="Phosphorylase Kinase, domain 1"/>
    <property type="match status" value="1"/>
</dbReference>
<dbReference type="RefSeq" id="XP_013391942.1">
    <property type="nucleotide sequence ID" value="XM_013536488.1"/>
</dbReference>
<evidence type="ECO:0000256" key="1">
    <source>
        <dbReference type="ARBA" id="ARBA00004123"/>
    </source>
</evidence>
<evidence type="ECO:0000256" key="12">
    <source>
        <dbReference type="PROSITE-ProRule" id="PRU10141"/>
    </source>
</evidence>
<feature type="compositionally biased region" description="Basic and acidic residues" evidence="13">
    <location>
        <begin position="930"/>
        <end position="940"/>
    </location>
</feature>
<feature type="compositionally biased region" description="Basic residues" evidence="13">
    <location>
        <begin position="283"/>
        <end position="306"/>
    </location>
</feature>
<feature type="region of interest" description="Disordered" evidence="13">
    <location>
        <begin position="32"/>
        <end position="324"/>
    </location>
</feature>
<feature type="compositionally biased region" description="Polar residues" evidence="13">
    <location>
        <begin position="1195"/>
        <end position="1204"/>
    </location>
</feature>
<dbReference type="FunFam" id="3.30.200.20:FF:000074">
    <property type="entry name" value="cyclin-dependent kinase 12 isoform X2"/>
    <property type="match status" value="1"/>
</dbReference>
<dbReference type="PROSITE" id="PS50011">
    <property type="entry name" value="PROTEIN_KINASE_DOM"/>
    <property type="match status" value="1"/>
</dbReference>
<feature type="compositionally biased region" description="Basic and acidic residues" evidence="13">
    <location>
        <begin position="219"/>
        <end position="232"/>
    </location>
</feature>
<feature type="region of interest" description="Disordered" evidence="13">
    <location>
        <begin position="1269"/>
        <end position="1351"/>
    </location>
</feature>
<reference evidence="16 17" key="1">
    <citation type="submission" date="2025-04" db="UniProtKB">
        <authorList>
            <consortium name="RefSeq"/>
        </authorList>
    </citation>
    <scope>IDENTIFICATION</scope>
    <source>
        <tissue evidence="16 17">Gonads</tissue>
    </source>
</reference>
<dbReference type="GO" id="GO:0030332">
    <property type="term" value="F:cyclin binding"/>
    <property type="evidence" value="ECO:0007669"/>
    <property type="project" value="TreeGrafter"/>
</dbReference>
<comment type="catalytic activity">
    <reaction evidence="9">
        <text>L-threonyl-[protein] + ATP = O-phospho-L-threonyl-[protein] + ADP + H(+)</text>
        <dbReference type="Rhea" id="RHEA:46608"/>
        <dbReference type="Rhea" id="RHEA-COMP:11060"/>
        <dbReference type="Rhea" id="RHEA-COMP:11605"/>
        <dbReference type="ChEBI" id="CHEBI:15378"/>
        <dbReference type="ChEBI" id="CHEBI:30013"/>
        <dbReference type="ChEBI" id="CHEBI:30616"/>
        <dbReference type="ChEBI" id="CHEBI:61977"/>
        <dbReference type="ChEBI" id="CHEBI:456216"/>
        <dbReference type="EC" id="2.7.11.22"/>
    </reaction>
</comment>
<feature type="compositionally biased region" description="Basic and acidic residues" evidence="13">
    <location>
        <begin position="98"/>
        <end position="107"/>
    </location>
</feature>
<dbReference type="GeneID" id="106159983"/>
<dbReference type="RefSeq" id="XP_013391928.1">
    <property type="nucleotide sequence ID" value="XM_013536474.1"/>
</dbReference>
<evidence type="ECO:0000313" key="17">
    <source>
        <dbReference type="RefSeq" id="XP_013391936.1"/>
    </source>
</evidence>
<feature type="region of interest" description="Disordered" evidence="13">
    <location>
        <begin position="342"/>
        <end position="565"/>
    </location>
</feature>
<keyword evidence="15" id="KW-1185">Reference proteome</keyword>
<feature type="region of interest" description="Disordered" evidence="13">
    <location>
        <begin position="904"/>
        <end position="1041"/>
    </location>
</feature>
<dbReference type="GO" id="GO:0008353">
    <property type="term" value="F:RNA polymerase II CTD heptapeptide repeat kinase activity"/>
    <property type="evidence" value="ECO:0007669"/>
    <property type="project" value="UniProtKB-EC"/>
</dbReference>
<feature type="compositionally biased region" description="Basic and acidic residues" evidence="13">
    <location>
        <begin position="58"/>
        <end position="68"/>
    </location>
</feature>
<dbReference type="Gene3D" id="1.10.510.10">
    <property type="entry name" value="Transferase(Phosphotransferase) domain 1"/>
    <property type="match status" value="1"/>
</dbReference>
<evidence type="ECO:0000256" key="2">
    <source>
        <dbReference type="ARBA" id="ARBA00006485"/>
    </source>
</evidence>
<protein>
    <submittedName>
        <fullName evidence="16">Cyclin-dependent kinase 12 isoform X1</fullName>
    </submittedName>
    <submittedName>
        <fullName evidence="17">Cyclin-dependent kinase 12 isoform X2</fullName>
    </submittedName>
    <submittedName>
        <fullName evidence="18">Cyclin-dependent kinase 12 isoform X3</fullName>
    </submittedName>
</protein>
<keyword evidence="5 12" id="KW-0547">Nucleotide-binding</keyword>
<evidence type="ECO:0000256" key="8">
    <source>
        <dbReference type="ARBA" id="ARBA00023242"/>
    </source>
</evidence>
<feature type="binding site" evidence="12">
    <location>
        <position position="613"/>
    </location>
    <ligand>
        <name>ATP</name>
        <dbReference type="ChEBI" id="CHEBI:30616"/>
    </ligand>
</feature>
<feature type="compositionally biased region" description="Low complexity" evidence="13">
    <location>
        <begin position="1015"/>
        <end position="1031"/>
    </location>
</feature>
<keyword evidence="7 12" id="KW-0067">ATP-binding</keyword>
<evidence type="ECO:0000256" key="10">
    <source>
        <dbReference type="ARBA" id="ARBA00048367"/>
    </source>
</evidence>
<dbReference type="InterPro" id="IPR017441">
    <property type="entry name" value="Protein_kinase_ATP_BS"/>
</dbReference>
<evidence type="ECO:0000259" key="14">
    <source>
        <dbReference type="PROSITE" id="PS50011"/>
    </source>
</evidence>
<dbReference type="OrthoDB" id="28397at2759"/>
<dbReference type="InterPro" id="IPR000719">
    <property type="entry name" value="Prot_kinase_dom"/>
</dbReference>
<comment type="catalytic activity">
    <reaction evidence="10">
        <text>L-seryl-[protein] + ATP = O-phospho-L-seryl-[protein] + ADP + H(+)</text>
        <dbReference type="Rhea" id="RHEA:17989"/>
        <dbReference type="Rhea" id="RHEA-COMP:9863"/>
        <dbReference type="Rhea" id="RHEA-COMP:11604"/>
        <dbReference type="ChEBI" id="CHEBI:15378"/>
        <dbReference type="ChEBI" id="CHEBI:29999"/>
        <dbReference type="ChEBI" id="CHEBI:30616"/>
        <dbReference type="ChEBI" id="CHEBI:83421"/>
        <dbReference type="ChEBI" id="CHEBI:456216"/>
        <dbReference type="EC" id="2.7.11.22"/>
    </reaction>
</comment>
<feature type="compositionally biased region" description="Basic residues" evidence="13">
    <location>
        <begin position="238"/>
        <end position="257"/>
    </location>
</feature>
<evidence type="ECO:0000313" key="18">
    <source>
        <dbReference type="RefSeq" id="XP_013391942.1"/>
    </source>
</evidence>
<feature type="domain" description="Protein kinase" evidence="14">
    <location>
        <begin position="584"/>
        <end position="878"/>
    </location>
</feature>
<dbReference type="CDD" id="cd07864">
    <property type="entry name" value="STKc_CDK12"/>
    <property type="match status" value="1"/>
</dbReference>
<dbReference type="Pfam" id="PF00069">
    <property type="entry name" value="Pkinase"/>
    <property type="match status" value="1"/>
</dbReference>
<feature type="compositionally biased region" description="Basic and acidic residues" evidence="13">
    <location>
        <begin position="951"/>
        <end position="980"/>
    </location>
</feature>
<feature type="compositionally biased region" description="Basic residues" evidence="13">
    <location>
        <begin position="42"/>
        <end position="57"/>
    </location>
</feature>
<comment type="catalytic activity">
    <reaction evidence="11">
        <text>[DNA-directed RNA polymerase] + ATP = phospho-[DNA-directed RNA polymerase] + ADP + H(+)</text>
        <dbReference type="Rhea" id="RHEA:10216"/>
        <dbReference type="Rhea" id="RHEA-COMP:11321"/>
        <dbReference type="Rhea" id="RHEA-COMP:11322"/>
        <dbReference type="ChEBI" id="CHEBI:15378"/>
        <dbReference type="ChEBI" id="CHEBI:30616"/>
        <dbReference type="ChEBI" id="CHEBI:43176"/>
        <dbReference type="ChEBI" id="CHEBI:68546"/>
        <dbReference type="ChEBI" id="CHEBI:456216"/>
        <dbReference type="EC" id="2.7.11.23"/>
    </reaction>
</comment>
<feature type="compositionally biased region" description="Polar residues" evidence="13">
    <location>
        <begin position="549"/>
        <end position="559"/>
    </location>
</feature>
<dbReference type="KEGG" id="lak:106159983"/>
<keyword evidence="3" id="KW-0723">Serine/threonine-protein kinase</keyword>
<evidence type="ECO:0000313" key="16">
    <source>
        <dbReference type="RefSeq" id="XP_013391928.1"/>
    </source>
</evidence>
<dbReference type="GO" id="GO:0005524">
    <property type="term" value="F:ATP binding"/>
    <property type="evidence" value="ECO:0007669"/>
    <property type="project" value="UniProtKB-UniRule"/>
</dbReference>
<dbReference type="GO" id="GO:0008024">
    <property type="term" value="C:cyclin/CDK positive transcription elongation factor complex"/>
    <property type="evidence" value="ECO:0007669"/>
    <property type="project" value="TreeGrafter"/>
</dbReference>
<evidence type="ECO:0000256" key="5">
    <source>
        <dbReference type="ARBA" id="ARBA00022741"/>
    </source>
</evidence>
<feature type="compositionally biased region" description="Polar residues" evidence="13">
    <location>
        <begin position="358"/>
        <end position="368"/>
    </location>
</feature>
<keyword evidence="4" id="KW-0808">Transferase</keyword>
<feature type="compositionally biased region" description="Low complexity" evidence="13">
    <location>
        <begin position="914"/>
        <end position="929"/>
    </location>
</feature>
<feature type="region of interest" description="Disordered" evidence="13">
    <location>
        <begin position="1176"/>
        <end position="1204"/>
    </location>
</feature>
<gene>
    <name evidence="16 17 18" type="primary">LOC106159983</name>
</gene>
<dbReference type="InterPro" id="IPR008271">
    <property type="entry name" value="Ser/Thr_kinase_AS"/>
</dbReference>
<feature type="compositionally biased region" description="Basic and acidic residues" evidence="13">
    <location>
        <begin position="384"/>
        <end position="393"/>
    </location>
</feature>
<dbReference type="SUPFAM" id="SSF56112">
    <property type="entry name" value="Protein kinase-like (PK-like)"/>
    <property type="match status" value="1"/>
</dbReference>
<sequence>MPGHKDFARKGGFSGELDVEVDPEFDARYYASSISHESSGNSRKHKKKHKKRGKHGKERQEEKVDSHKSLVNIGYDDISSESEHFSTHSPSPPPPDIVKSRSSDERRSKRSLSPGTAIKNYLKERSHSNSPVVRDKDSEHEYVKKSDKNNKNERDERSGRTKEQKKTRDVEPTSTTSAKYVEKLSQPTSQRAKAEPPKAYTEPPKAYADPPKAYADPPKAYRERLYSDEGRKSPTPPPRKRYRSRSPYSKSRKHKSKSPSPYSSRSTSKRSRRSRERSPSRSKSSKSRRSRSRSRSYSRRRSRSRSPKNGGSASTSSYSNTKISHTTVKYATSLAAELSKHRKAREGLLNRNKDIKSEPSSAKNTPDQPSAICEDPPRQGSQRDQIKTEKLTSKVENASGSSGVSEPPSAPVIMHDVRHDVTDYKTVTKRIDGKSNLDGQGRRDIVNTGQDRRDQNWPDGGRDNQGRPPTVSPSRSTSTLPRLPLPPMGTDDEQSDSELSPYSPGHKKGSRGQDTSKNRPRSIMRDLPLPPMYDEPGKGSPKSPLISPRSDSAENNRPAKSSLYERRRLQARKQEWGERCVDMFDLVSQVGEGTYGQVYKAKDKITGAMVALKKVRLENEKEGFPITAVREIKILRQLNHENIVNLKEIVTDKKDALDFRKDKGAFYLVFEYMDHDLMGLLESGLVTFDEVHIASCLKQLLDGLNYCHKRNFLHRDIKCSNILMNNRGQIKLADFGLARLYQAEDKERPYTNKVITLWYRPPELLLGEERYGTSIDVWSVGCILGEFFTKRPIFQANHELAQLELISRTCGTPCPAVWPEVIKLPLFHTFKPKKQYRRRLKEEFSFIPKPALDLMDMMLELDPARRINAEQALNSPWLENIDTASIPPPDLPKDKDCHELWSKKRKKSMKEAQQKQAAAEQASQGSKSKPSSDQKSDETSQSKYLFPILKDSAEKPRKEAEKRTAPTEEKDNLDKTESKVVKSLKSSGGFLGIGKDNEKIPGFDLGTTSKPGSDPAPSLLQQPPAALTQPPVAKQQQGALASAVDNASESVQSKLAGLAALLQTREGLSVAQLAQLLNVPLDGATSVLLENLNMQLLLAAAAKQAQEKPPPPPPEGADVISDATNSSLYSGGVQQGAGFGTVRGEPDIGSAKPHSGDGNAGVKAALAQLLTQRGIPVTMGNSSGGSSGGDISAPGITSSSQQGAAQYNAKANNAGGYDSNTYVTQMSISPNDSNENQFFDQYAHGENSNSGMDRDMYGADTYRRDPPPGGLYRGDGPQSIGYLGDNPPGGSYRETTPQRPGYQGYPSVGGMSQVTSSPPGGMLDQSPGLRRAGGGRVGDFQSGNRGRNIWN</sequence>
<feature type="compositionally biased region" description="Polar residues" evidence="13">
    <location>
        <begin position="394"/>
        <end position="404"/>
    </location>
</feature>
<organism evidence="15 16">
    <name type="scientific">Lingula anatina</name>
    <name type="common">Brachiopod</name>
    <name type="synonym">Lingula unguis</name>
    <dbReference type="NCBI Taxonomy" id="7574"/>
    <lineage>
        <taxon>Eukaryota</taxon>
        <taxon>Metazoa</taxon>
        <taxon>Spiralia</taxon>
        <taxon>Lophotrochozoa</taxon>
        <taxon>Brachiopoda</taxon>
        <taxon>Linguliformea</taxon>
        <taxon>Lingulata</taxon>
        <taxon>Lingulida</taxon>
        <taxon>Linguloidea</taxon>
        <taxon>Lingulidae</taxon>
        <taxon>Lingula</taxon>
    </lineage>
</organism>
<feature type="compositionally biased region" description="Basic and acidic residues" evidence="13">
    <location>
        <begin position="121"/>
        <end position="171"/>
    </location>
</feature>
<evidence type="ECO:0000256" key="3">
    <source>
        <dbReference type="ARBA" id="ARBA00022527"/>
    </source>
</evidence>
<evidence type="ECO:0000256" key="7">
    <source>
        <dbReference type="ARBA" id="ARBA00022840"/>
    </source>
</evidence>
<dbReference type="GO" id="GO:0004693">
    <property type="term" value="F:cyclin-dependent protein serine/threonine kinase activity"/>
    <property type="evidence" value="ECO:0007669"/>
    <property type="project" value="UniProtKB-EC"/>
</dbReference>
<comment type="subcellular location">
    <subcellularLocation>
        <location evidence="1">Nucleus</location>
    </subcellularLocation>
</comment>
<feature type="compositionally biased region" description="Basic and acidic residues" evidence="13">
    <location>
        <begin position="429"/>
        <end position="465"/>
    </location>
</feature>
<dbReference type="SMART" id="SM00220">
    <property type="entry name" value="S_TKc"/>
    <property type="match status" value="1"/>
</dbReference>
<dbReference type="PROSITE" id="PS00107">
    <property type="entry name" value="PROTEIN_KINASE_ATP"/>
    <property type="match status" value="1"/>
</dbReference>
<keyword evidence="6 16" id="KW-0418">Kinase</keyword>
<dbReference type="RefSeq" id="XP_013391936.1">
    <property type="nucleotide sequence ID" value="XM_013536482.1"/>
</dbReference>
<dbReference type="InterPro" id="IPR011009">
    <property type="entry name" value="Kinase-like_dom_sf"/>
</dbReference>
<dbReference type="FunFam" id="1.10.510.10:FF:000415">
    <property type="entry name" value="CMGC/CDK/CRK7 protein kinase, variant"/>
    <property type="match status" value="1"/>
</dbReference>
<proteinExistence type="inferred from homology"/>
<evidence type="ECO:0000313" key="15">
    <source>
        <dbReference type="Proteomes" id="UP000085678"/>
    </source>
</evidence>
<dbReference type="GO" id="GO:0032968">
    <property type="term" value="P:positive regulation of transcription elongation by RNA polymerase II"/>
    <property type="evidence" value="ECO:0007669"/>
    <property type="project" value="TreeGrafter"/>
</dbReference>
<feature type="region of interest" description="Disordered" evidence="13">
    <location>
        <begin position="1103"/>
        <end position="1160"/>
    </location>
</feature>
<dbReference type="PROSITE" id="PS00108">
    <property type="entry name" value="PROTEIN_KINASE_ST"/>
    <property type="match status" value="1"/>
</dbReference>
<evidence type="ECO:0000256" key="4">
    <source>
        <dbReference type="ARBA" id="ARBA00022679"/>
    </source>
</evidence>
<comment type="similarity">
    <text evidence="2">Belongs to the protein kinase superfamily. CMGC Ser/Thr protein kinase family. CDC2/CDKX subfamily.</text>
</comment>
<dbReference type="STRING" id="7574.A0A1S3I0Z1"/>
<dbReference type="Proteomes" id="UP000085678">
    <property type="component" value="Unplaced"/>
</dbReference>
<feature type="compositionally biased region" description="Basic and acidic residues" evidence="13">
    <location>
        <begin position="345"/>
        <end position="357"/>
    </location>
</feature>
<dbReference type="PANTHER" id="PTHR24056:SF546">
    <property type="entry name" value="CYCLIN-DEPENDENT KINASE 12"/>
    <property type="match status" value="1"/>
</dbReference>
<evidence type="ECO:0000256" key="13">
    <source>
        <dbReference type="SAM" id="MobiDB-lite"/>
    </source>
</evidence>
<feature type="compositionally biased region" description="Low complexity" evidence="13">
    <location>
        <begin position="203"/>
        <end position="218"/>
    </location>
</feature>
<evidence type="ECO:0000256" key="11">
    <source>
        <dbReference type="ARBA" id="ARBA00049280"/>
    </source>
</evidence>
<dbReference type="PANTHER" id="PTHR24056">
    <property type="entry name" value="CELL DIVISION PROTEIN KINASE"/>
    <property type="match status" value="1"/>
</dbReference>
<feature type="compositionally biased region" description="Low complexity" evidence="13">
    <location>
        <begin position="467"/>
        <end position="482"/>
    </location>
</feature>
<dbReference type="InterPro" id="IPR050108">
    <property type="entry name" value="CDK"/>
</dbReference>
<feature type="compositionally biased region" description="Polar residues" evidence="13">
    <location>
        <begin position="309"/>
        <end position="324"/>
    </location>
</feature>